<dbReference type="InterPro" id="IPR012571">
    <property type="entry name" value="Mdm31/Mdm32"/>
</dbReference>
<keyword evidence="13" id="KW-1185">Reference proteome</keyword>
<feature type="region of interest" description="Disordered" evidence="10">
    <location>
        <begin position="129"/>
        <end position="160"/>
    </location>
</feature>
<organism evidence="12 13">
    <name type="scientific">Piptocephalis cylindrospora</name>
    <dbReference type="NCBI Taxonomy" id="1907219"/>
    <lineage>
        <taxon>Eukaryota</taxon>
        <taxon>Fungi</taxon>
        <taxon>Fungi incertae sedis</taxon>
        <taxon>Zoopagomycota</taxon>
        <taxon>Zoopagomycotina</taxon>
        <taxon>Zoopagomycetes</taxon>
        <taxon>Zoopagales</taxon>
        <taxon>Piptocephalidaceae</taxon>
        <taxon>Piptocephalis</taxon>
    </lineage>
</organism>
<name>A0A4P9Y4F4_9FUNG</name>
<dbReference type="PANTHER" id="PTHR31068">
    <property type="entry name" value="MITOCHONDRIAL DISTRIBUTION AND MORPHOLOGY PROTEIN 31"/>
    <property type="match status" value="1"/>
</dbReference>
<feature type="non-terminal residue" evidence="12">
    <location>
        <position position="536"/>
    </location>
</feature>
<evidence type="ECO:0000256" key="3">
    <source>
        <dbReference type="ARBA" id="ARBA00022692"/>
    </source>
</evidence>
<protein>
    <submittedName>
        <fullName evidence="12">Mitochondrial distribution and morphology protein family 31/32</fullName>
    </submittedName>
</protein>
<feature type="compositionally biased region" description="Basic and acidic residues" evidence="10">
    <location>
        <begin position="148"/>
        <end position="160"/>
    </location>
</feature>
<accession>A0A4P9Y4F4</accession>
<dbReference type="Pfam" id="PF08118">
    <property type="entry name" value="MDM31_MDM32"/>
    <property type="match status" value="1"/>
</dbReference>
<evidence type="ECO:0000256" key="9">
    <source>
        <dbReference type="ARBA" id="ARBA00025191"/>
    </source>
</evidence>
<evidence type="ECO:0000256" key="7">
    <source>
        <dbReference type="ARBA" id="ARBA00023128"/>
    </source>
</evidence>
<comment type="subcellular location">
    <subcellularLocation>
        <location evidence="1">Mitochondrion inner membrane</location>
    </subcellularLocation>
</comment>
<dbReference type="PANTHER" id="PTHR31068:SF0">
    <property type="entry name" value="MITOCHONDRIAL DISTRIBUTION AND MORPHOLOGY PROTEIN 31"/>
    <property type="match status" value="1"/>
</dbReference>
<evidence type="ECO:0000256" key="11">
    <source>
        <dbReference type="SAM" id="Phobius"/>
    </source>
</evidence>
<dbReference type="GO" id="GO:0005743">
    <property type="term" value="C:mitochondrial inner membrane"/>
    <property type="evidence" value="ECO:0007669"/>
    <property type="project" value="UniProtKB-SubCell"/>
</dbReference>
<comment type="function">
    <text evidence="9">Involved in the organization of the mitochondrial membranes and the global structure of the mitochondria. Also required for mitochondrial distribution and mobility as well as for the maintenance of mitochondrial DNA nucleoids structures.</text>
</comment>
<keyword evidence="7" id="KW-0496">Mitochondrion</keyword>
<evidence type="ECO:0000313" key="13">
    <source>
        <dbReference type="Proteomes" id="UP000267251"/>
    </source>
</evidence>
<feature type="compositionally biased region" description="Low complexity" evidence="10">
    <location>
        <begin position="131"/>
        <end position="147"/>
    </location>
</feature>
<evidence type="ECO:0000313" key="12">
    <source>
        <dbReference type="EMBL" id="RKP13817.1"/>
    </source>
</evidence>
<dbReference type="EMBL" id="KZ987938">
    <property type="protein sequence ID" value="RKP13817.1"/>
    <property type="molecule type" value="Genomic_DNA"/>
</dbReference>
<keyword evidence="5" id="KW-0809">Transit peptide</keyword>
<dbReference type="AlphaFoldDB" id="A0A4P9Y4F4"/>
<keyword evidence="6 11" id="KW-1133">Transmembrane helix</keyword>
<keyword evidence="4" id="KW-0999">Mitochondrion inner membrane</keyword>
<feature type="transmembrane region" description="Helical" evidence="11">
    <location>
        <begin position="41"/>
        <end position="68"/>
    </location>
</feature>
<dbReference type="GO" id="GO:0000001">
    <property type="term" value="P:mitochondrion inheritance"/>
    <property type="evidence" value="ECO:0007669"/>
    <property type="project" value="InterPro"/>
</dbReference>
<dbReference type="OrthoDB" id="17678at2759"/>
<evidence type="ECO:0000256" key="10">
    <source>
        <dbReference type="SAM" id="MobiDB-lite"/>
    </source>
</evidence>
<comment type="similarity">
    <text evidence="2">Belongs to the MDM31/MDM32 family.</text>
</comment>
<evidence type="ECO:0000256" key="5">
    <source>
        <dbReference type="ARBA" id="ARBA00022946"/>
    </source>
</evidence>
<reference evidence="13" key="1">
    <citation type="journal article" date="2018" name="Nat. Microbiol.">
        <title>Leveraging single-cell genomics to expand the fungal tree of life.</title>
        <authorList>
            <person name="Ahrendt S.R."/>
            <person name="Quandt C.A."/>
            <person name="Ciobanu D."/>
            <person name="Clum A."/>
            <person name="Salamov A."/>
            <person name="Andreopoulos B."/>
            <person name="Cheng J.F."/>
            <person name="Woyke T."/>
            <person name="Pelin A."/>
            <person name="Henrissat B."/>
            <person name="Reynolds N.K."/>
            <person name="Benny G.L."/>
            <person name="Smith M.E."/>
            <person name="James T.Y."/>
            <person name="Grigoriev I.V."/>
        </authorList>
    </citation>
    <scope>NUCLEOTIDE SEQUENCE [LARGE SCALE GENOMIC DNA]</scope>
</reference>
<evidence type="ECO:0000256" key="4">
    <source>
        <dbReference type="ARBA" id="ARBA00022792"/>
    </source>
</evidence>
<evidence type="ECO:0000256" key="8">
    <source>
        <dbReference type="ARBA" id="ARBA00023136"/>
    </source>
</evidence>
<dbReference type="GO" id="GO:0007005">
    <property type="term" value="P:mitochondrion organization"/>
    <property type="evidence" value="ECO:0007669"/>
    <property type="project" value="InterPro"/>
</dbReference>
<sequence length="536" mass="61140">RSHKYQLLQEAQNGFERLRIHIKYALMRPIRPWTVDDVLALFSWAFGGTTLFILIGTTTFTSLILALANSLQFQEFIASRLGRYLYQQTGVTFHFESAIVPAWREGRIRLSRVTATRGPIPIIQELPKDLSSSSSTTHTPQTASQHHGTVDDGAGHRMPVEEHLPPDHFIEYDQNLTQVNLFIEQCDVTLDLLRWLDGKGLVRDCSMSGVRGEMDRSHVWWDPNVPWDPESSRAYHRPGTFDLEHFNLSDMRITIRQPDNFRPYTVSVYSMDLPRLRQQWLLYDMLSAGSIVGMFDGCLFSVHPSQSEDVQRVGNVTFKQWGRISHVKMDGLPIDHLNAGVEGPFGWITSAKVDLSAHIMIPREPGDESLAKLLQEIVGLMDEVSQRYRALGDVEAAEATDRSGAHPGHSSGNSSKFYEYDRFVMDMDVRLRDVKARVPIQTPELSYMNSALIRPLVAYMNHNRTSIPFRFRIDMPLASFDGAWTVYDAQIVDALSEGVGRSFARLVEEERSQHLRFRRVSLWGLRSLIRKILLAL</sequence>
<gene>
    <name evidence="12" type="ORF">BJ684DRAFT_4435</name>
</gene>
<evidence type="ECO:0000256" key="2">
    <source>
        <dbReference type="ARBA" id="ARBA00005687"/>
    </source>
</evidence>
<keyword evidence="3 11" id="KW-0812">Transmembrane</keyword>
<proteinExistence type="inferred from homology"/>
<feature type="non-terminal residue" evidence="12">
    <location>
        <position position="1"/>
    </location>
</feature>
<evidence type="ECO:0000256" key="1">
    <source>
        <dbReference type="ARBA" id="ARBA00004273"/>
    </source>
</evidence>
<evidence type="ECO:0000256" key="6">
    <source>
        <dbReference type="ARBA" id="ARBA00022989"/>
    </source>
</evidence>
<dbReference type="Proteomes" id="UP000267251">
    <property type="component" value="Unassembled WGS sequence"/>
</dbReference>
<keyword evidence="8 11" id="KW-0472">Membrane</keyword>